<gene>
    <name evidence="6" type="ORF">M8445_12535</name>
</gene>
<feature type="coiled-coil region" evidence="2">
    <location>
        <begin position="821"/>
        <end position="848"/>
    </location>
</feature>
<keyword evidence="1" id="KW-1188">Viral release from host cell</keyword>
<keyword evidence="4" id="KW-0472">Membrane</keyword>
<feature type="domain" description="Phage tail tape measure protein" evidence="5">
    <location>
        <begin position="109"/>
        <end position="303"/>
    </location>
</feature>
<organism evidence="6 7">
    <name type="scientific">Deinococcus aquaticus</name>
    <dbReference type="NCBI Taxonomy" id="328692"/>
    <lineage>
        <taxon>Bacteria</taxon>
        <taxon>Thermotogati</taxon>
        <taxon>Deinococcota</taxon>
        <taxon>Deinococci</taxon>
        <taxon>Deinococcales</taxon>
        <taxon>Deinococcaceae</taxon>
        <taxon>Deinococcus</taxon>
    </lineage>
</organism>
<dbReference type="Proteomes" id="UP001217044">
    <property type="component" value="Chromosome"/>
</dbReference>
<protein>
    <recommendedName>
        <fullName evidence="5">Phage tail tape measure protein domain-containing protein</fullName>
    </recommendedName>
</protein>
<evidence type="ECO:0000256" key="1">
    <source>
        <dbReference type="ARBA" id="ARBA00022612"/>
    </source>
</evidence>
<dbReference type="InterPro" id="IPR010090">
    <property type="entry name" value="Phage_tape_meas"/>
</dbReference>
<dbReference type="PANTHER" id="PTHR37813">
    <property type="entry name" value="FELS-2 PROPHAGE PROTEIN"/>
    <property type="match status" value="1"/>
</dbReference>
<proteinExistence type="predicted"/>
<feature type="transmembrane region" description="Helical" evidence="4">
    <location>
        <begin position="450"/>
        <end position="474"/>
    </location>
</feature>
<dbReference type="EMBL" id="CP115165">
    <property type="protein sequence ID" value="WDA58168.1"/>
    <property type="molecule type" value="Genomic_DNA"/>
</dbReference>
<keyword evidence="2" id="KW-0175">Coiled coil</keyword>
<keyword evidence="4" id="KW-0812">Transmembrane</keyword>
<keyword evidence="7" id="KW-1185">Reference proteome</keyword>
<keyword evidence="4" id="KW-1133">Transmembrane helix</keyword>
<evidence type="ECO:0000256" key="2">
    <source>
        <dbReference type="SAM" id="Coils"/>
    </source>
</evidence>
<reference evidence="6 7" key="1">
    <citation type="submission" date="2022-12" db="EMBL/GenBank/DDBJ databases">
        <title>Genome Sequence of Deinococcus aquaticus Type Strain PB314.</title>
        <authorList>
            <person name="Albert C."/>
            <person name="Hill J."/>
            <person name="Boren L."/>
            <person name="Scholz-Ng S."/>
            <person name="Fatema N."/>
            <person name="Grosso R."/>
            <person name="Soboslay E."/>
            <person name="Tuohy J."/>
        </authorList>
    </citation>
    <scope>NUCLEOTIDE SEQUENCE [LARGE SCALE GENOMIC DNA]</scope>
    <source>
        <strain evidence="6 7">PB-314</strain>
    </source>
</reference>
<evidence type="ECO:0000259" key="5">
    <source>
        <dbReference type="Pfam" id="PF10145"/>
    </source>
</evidence>
<feature type="transmembrane region" description="Helical" evidence="4">
    <location>
        <begin position="1507"/>
        <end position="1526"/>
    </location>
</feature>
<evidence type="ECO:0000256" key="4">
    <source>
        <dbReference type="SAM" id="Phobius"/>
    </source>
</evidence>
<evidence type="ECO:0000313" key="7">
    <source>
        <dbReference type="Proteomes" id="UP001217044"/>
    </source>
</evidence>
<sequence length="1625" mass="171023">MQDLLRLSVEIGANISGLQNGLNQAQNSVNQFSNETANAGAAASQSLATSGIAIAAGIAASVGVAIGAITSVSAEAHKAQNQLQASLGLTAEEAKQLGVIAKDVFKNNFGASIGEVTASLGTVRGQLKGLSDEDLKNATENAYRLKDVFGVEIVESVDAVKTLMNDFGLSQKEANDFITKGMQSGLNASGDFLDTIGEYSNQFAGMKLSSGEFFSALQTGLKGGVLGTDKIADSFKEFGIRIIDGSKTTTDALGELNISAKQVSEELASGEMTKGDAFKLIQERLSRVNDQVKQNAIGVSLFGTQWEDIGGKAILAVDLQKTAMEDMKDATSGLDIAYNDLGSAVQGVGRQLVAAFMPIGDSILNLLNSLMPYIKLVTDGIATIGDAFNALPTPIQNTVTALALVAGAVSAGVAIYGTVSPMLAGVGASFTALKTTMLGFAASARVAGTSIAASISAAMWPIALAVAAIGGLYLAYRNNFLGIRDFLKPMIANIVTIVGKVVDGIKYVVYNSDMLWKAFLKSLDITSKALGSIVKGIGTILSGVGLIIYAAFIEPFVSVFAALNTASAGILNGLKSLVNNIANVLRPVFAILEKMGIALGQSLQQALNSVGGFVSNLFGGAAADIQAQANAAAKSNSTFGKGLDKVEAGWNSVTGAVNGASAAYRSLASNTQAAMKTPPNVQVQNVQLPAKPVSTGVPAPVSVPVNTPASTGYSGNIAGADVAAPKTTSAGKTAAPFKATAEDIAGLSTEIKRLVEDQQRLVKTGKVTEDQAIAYARKVEDLRMKIDKLNLESNKNISAQYNQAKSLITSTNATATAAKVKADADAKAKKAAEDRKKAEELLNKEIGKLGASVKDMSDADIASTIERLAGRSALGDVQKLAILQAEAESRATERQDAAQQQLNDSLEEYFKVVNKTGAAIADFNDSADGMYSDARRQAVETSLADELSLAGDNESAKLEIKKKYLAQLLELDIAKLEDESNAKAGALSRDYTAALAEASALGIDTNQLTQSYLNARLALQANSESAIAAIRSKNAREIAEDEMALNKKVVEERVRINKEAAKDIIDAATKSIDTSSIAGLTEARQVLENLRSTISSIDSESLTDLDDALSDIDKNIQSIKASALSGVNDVIESTAELSDEFDKLGVSLSPKEKYVSDGVAAYDALIEKYDDALERLKLLREVFERTDDVAGMAMVDAIVSNTTNAKSSVVSAKSEKSGKLGGEFDSKSAAARDKMNADIASKELQLVSEVSSFKLSSLDTEKNAKLALAKTDEEKALIELAYIGKIKDAKLKSIADAMEVKLSAIESEKKAELEKEGLTQEQTARINALYEAKKQLVIDSHRLEREEIGKTAKQAEEAQNKQLSKWKELLQQFIKDMASAVGSAYASISSNNANLADSIFNTPEDKAKAEGDTANANAGAYKDAGTSIFSSAMTLLSKALPEFSWLIELVSGLFAKMPQLGIIFQRVGEMFLLGFSLLEPVINMLATVLEPLLNIMKVMMEAIIKPLLPILTFFVEVVGGIIKAVYGVIKTVWNTVAAFLNSINILGWKPFSLSMLPELSADSPGTAPIATPAPPTGGSTSGSGSGSNNTVVNDTKTSVTINVSGNSDPNEIARLVEKKLIKSLR</sequence>
<dbReference type="RefSeq" id="WP_273988121.1">
    <property type="nucleotide sequence ID" value="NZ_BAABQT010000015.1"/>
</dbReference>
<feature type="coiled-coil region" evidence="2">
    <location>
        <begin position="1295"/>
        <end position="1358"/>
    </location>
</feature>
<evidence type="ECO:0000313" key="6">
    <source>
        <dbReference type="EMBL" id="WDA58168.1"/>
    </source>
</evidence>
<evidence type="ECO:0000256" key="3">
    <source>
        <dbReference type="SAM" id="MobiDB-lite"/>
    </source>
</evidence>
<feature type="transmembrane region" description="Helical" evidence="4">
    <location>
        <begin position="529"/>
        <end position="552"/>
    </location>
</feature>
<feature type="region of interest" description="Disordered" evidence="3">
    <location>
        <begin position="1565"/>
        <end position="1593"/>
    </location>
</feature>
<feature type="transmembrane region" description="Helical" evidence="4">
    <location>
        <begin position="486"/>
        <end position="509"/>
    </location>
</feature>
<dbReference type="Pfam" id="PF10145">
    <property type="entry name" value="PhageMin_Tail"/>
    <property type="match status" value="1"/>
</dbReference>
<accession>A0ABY7UZ61</accession>
<dbReference type="PANTHER" id="PTHR37813:SF1">
    <property type="entry name" value="FELS-2 PROPHAGE PROTEIN"/>
    <property type="match status" value="1"/>
</dbReference>
<name>A0ABY7UZ61_9DEIO</name>